<feature type="compositionally biased region" description="Low complexity" evidence="4">
    <location>
        <begin position="13"/>
        <end position="23"/>
    </location>
</feature>
<dbReference type="GO" id="GO:0055087">
    <property type="term" value="C:Ski complex"/>
    <property type="evidence" value="ECO:0007669"/>
    <property type="project" value="InterPro"/>
</dbReference>
<dbReference type="AlphaFoldDB" id="A0A833VWS5"/>
<feature type="repeat" description="TPR" evidence="3">
    <location>
        <begin position="174"/>
        <end position="207"/>
    </location>
</feature>
<dbReference type="InterPro" id="IPR011990">
    <property type="entry name" value="TPR-like_helical_dom_sf"/>
</dbReference>
<keyword evidence="1" id="KW-0677">Repeat</keyword>
<dbReference type="Proteomes" id="UP000623129">
    <property type="component" value="Unassembled WGS sequence"/>
</dbReference>
<feature type="region of interest" description="Disordered" evidence="4">
    <location>
        <begin position="1"/>
        <end position="33"/>
    </location>
</feature>
<dbReference type="SMART" id="SM00028">
    <property type="entry name" value="TPR"/>
    <property type="match status" value="8"/>
</dbReference>
<dbReference type="EMBL" id="SWLB01000005">
    <property type="protein sequence ID" value="KAF3338713.1"/>
    <property type="molecule type" value="Genomic_DNA"/>
</dbReference>
<dbReference type="PROSITE" id="PS50005">
    <property type="entry name" value="TPR"/>
    <property type="match status" value="3"/>
</dbReference>
<evidence type="ECO:0000256" key="1">
    <source>
        <dbReference type="ARBA" id="ARBA00022737"/>
    </source>
</evidence>
<protein>
    <submittedName>
        <fullName evidence="5">Tetratricopeptide repeat protein 37</fullName>
    </submittedName>
</protein>
<feature type="repeat" description="TPR" evidence="3">
    <location>
        <begin position="432"/>
        <end position="465"/>
    </location>
</feature>
<dbReference type="InterPro" id="IPR019734">
    <property type="entry name" value="TPR_rpt"/>
</dbReference>
<keyword evidence="6" id="KW-1185">Reference proteome</keyword>
<dbReference type="Pfam" id="PF13176">
    <property type="entry name" value="TPR_7"/>
    <property type="match status" value="1"/>
</dbReference>
<dbReference type="PANTHER" id="PTHR15704:SF7">
    <property type="entry name" value="SUPERKILLER COMPLEX PROTEIN 3"/>
    <property type="match status" value="1"/>
</dbReference>
<dbReference type="PANTHER" id="PTHR15704">
    <property type="entry name" value="SUPERKILLER 3 PROTEIN-RELATED"/>
    <property type="match status" value="1"/>
</dbReference>
<dbReference type="InterPro" id="IPR039226">
    <property type="entry name" value="Ski3/TTC37"/>
</dbReference>
<evidence type="ECO:0000256" key="4">
    <source>
        <dbReference type="SAM" id="MobiDB-lite"/>
    </source>
</evidence>
<gene>
    <name evidence="5" type="ORF">FCM35_KLT17550</name>
</gene>
<accession>A0A833VWS5</accession>
<dbReference type="Gene3D" id="1.25.40.10">
    <property type="entry name" value="Tetratricopeptide repeat domain"/>
    <property type="match status" value="3"/>
</dbReference>
<name>A0A833VWS5_9POAL</name>
<proteinExistence type="predicted"/>
<evidence type="ECO:0000313" key="5">
    <source>
        <dbReference type="EMBL" id="KAF3338713.1"/>
    </source>
</evidence>
<dbReference type="OrthoDB" id="421075at2759"/>
<organism evidence="5 6">
    <name type="scientific">Carex littledalei</name>
    <dbReference type="NCBI Taxonomy" id="544730"/>
    <lineage>
        <taxon>Eukaryota</taxon>
        <taxon>Viridiplantae</taxon>
        <taxon>Streptophyta</taxon>
        <taxon>Embryophyta</taxon>
        <taxon>Tracheophyta</taxon>
        <taxon>Spermatophyta</taxon>
        <taxon>Magnoliopsida</taxon>
        <taxon>Liliopsida</taxon>
        <taxon>Poales</taxon>
        <taxon>Cyperaceae</taxon>
        <taxon>Cyperoideae</taxon>
        <taxon>Cariceae</taxon>
        <taxon>Carex</taxon>
        <taxon>Carex subgen. Euthyceras</taxon>
    </lineage>
</organism>
<keyword evidence="2 3" id="KW-0802">TPR repeat</keyword>
<comment type="caution">
    <text evidence="5">The sequence shown here is derived from an EMBL/GenBank/DDBJ whole genome shotgun (WGS) entry which is preliminary data.</text>
</comment>
<evidence type="ECO:0000313" key="6">
    <source>
        <dbReference type="Proteomes" id="UP000623129"/>
    </source>
</evidence>
<feature type="repeat" description="TPR" evidence="3">
    <location>
        <begin position="208"/>
        <end position="241"/>
    </location>
</feature>
<evidence type="ECO:0000256" key="3">
    <source>
        <dbReference type="PROSITE-ProRule" id="PRU00339"/>
    </source>
</evidence>
<dbReference type="GO" id="GO:0006401">
    <property type="term" value="P:RNA catabolic process"/>
    <property type="evidence" value="ECO:0007669"/>
    <property type="project" value="InterPro"/>
</dbReference>
<dbReference type="SUPFAM" id="SSF48452">
    <property type="entry name" value="TPR-like"/>
    <property type="match status" value="4"/>
</dbReference>
<evidence type="ECO:0000256" key="2">
    <source>
        <dbReference type="ARBA" id="ARBA00022803"/>
    </source>
</evidence>
<reference evidence="5" key="1">
    <citation type="submission" date="2020-01" db="EMBL/GenBank/DDBJ databases">
        <title>Genome sequence of Kobresia littledalei, the first chromosome-level genome in the family Cyperaceae.</title>
        <authorList>
            <person name="Qu G."/>
        </authorList>
    </citation>
    <scope>NUCLEOTIDE SEQUENCE</scope>
    <source>
        <strain evidence="5">C.B.Clarke</strain>
        <tissue evidence="5">Leaf</tissue>
    </source>
</reference>
<sequence length="1191" mass="132618">MPGSVDEDEHSSLQQLQQTLDTDPTNPSSHYNLGKFLWKRGEESEGDEAKRLKEKAAESFLASAKLNPNYADAFRSLGHFYEQVAGDRQRAAKCFQRAVTLNPDDAEAGEGLCDLLDKDGKESLEISSCKEASEKSPRAFWAFRRLGFLQVHQRKWSEAVPSLQHAIRGYPSCADLWEALGLAYQQLGMFTASVKSYGRAIELDGLRIFAFIGSGNVHLLLGSFRKGVDQFRLALQLVPEDLSAKFGLASGLLGLARECTHSGAFKWAATLLEEASEVAKSCTCLAGNLYSTWKLHGDIQFAYAKCLPWDEEHIVEEINEEEVRNSVLKWRNARVTAAYSAKTSYQRALHLSPWQSNIYTDISICLDLICSLEDTTKPDPAVWQLQEKMALGGLMLEPSNKDYWVILGCISSNYALKQHSIIRALQLDVALAEAWAYLGKIYWELNEKPLARQALDRARSIDPSLAVPWAGMSVDNQAGVSSVEDSFESCLRAVQILPIAEFQVGLGVLAARSGQLLSPQVLGAIQQAVQRAPNYAESHNMEGLVCEARSDYISAIAAYRRARFVLTMGSHSDSDAVKSHLADVSVNLARSLCKAGLGADAARECEDLNREGLLGTEELQIYAVALWKEGRHNEALSMARTLAGKVSSMEQASATAAVALVCKLVYSISGKDSSATLIQRIPSHLLDSTQMRFIFSALNALQPAKKLELNFPQVVRSYDFSSEIHSIVALGKMIAPESNYHMRIGNGVKHLQRALHMYPNNSLIRNQISSLLLSSGDWMTPNKAIKCTALLHGESASKALKLPDQIRGASIVACYASSCTIHKLSFPSCKPHYDRHGDAYHLNRWFHREPWNRDAHYLLIINLFQKAREENYPMQLCTTLKRLLAATISHECYYHSPKTKLSQYQKCILLLCASEISLQLGDYTSAVAHATDALHLPEVSTDPFFVHLQLCRLYGLQGKATELKTEFNNCLQKGTANEFGWVMLKYVESRFKLENTSDVIEARIRECIEGKGSRSSVWVALFYLACAQCFLWEDDFVSAELALGQACVEVSGEGCLLLCHGALCMELARRQKDPQFISRATSSLRKAQQISNMPLPVTFLLLAQAEASLGSKAKWERNLRLEWSSWPPEMRPAELYFQMHLLASQSAANGIPGQKQGVEFALSPEQWLLRAIHMNPSCTRYWRVLIKLLYG</sequence>
<dbReference type="Pfam" id="PF13181">
    <property type="entry name" value="TPR_8"/>
    <property type="match status" value="1"/>
</dbReference>